<accession>A0ABQ8ISW6</accession>
<proteinExistence type="predicted"/>
<comment type="caution">
    <text evidence="2">The sequence shown here is derived from an EMBL/GenBank/DDBJ whole genome shotgun (WGS) entry which is preliminary data.</text>
</comment>
<gene>
    <name evidence="2" type="ORF">DERP_007886</name>
</gene>
<sequence length="142" mass="16743">MLRSNQSSCINMTSIVVKIATNESRNSNDLLSSSLPSLINDNNKSEQQHQHHHHQRQQSTNQSSIKRFDYYGNDYYDNDDDDQSIEYLDRNRKNLNWNQNSLFDDDGDNGDDFSEYFDNSNNIPQASENHFKQQSFYHINNR</sequence>
<evidence type="ECO:0000256" key="1">
    <source>
        <dbReference type="SAM" id="MobiDB-lite"/>
    </source>
</evidence>
<organism evidence="2 3">
    <name type="scientific">Dermatophagoides pteronyssinus</name>
    <name type="common">European house dust mite</name>
    <dbReference type="NCBI Taxonomy" id="6956"/>
    <lineage>
        <taxon>Eukaryota</taxon>
        <taxon>Metazoa</taxon>
        <taxon>Ecdysozoa</taxon>
        <taxon>Arthropoda</taxon>
        <taxon>Chelicerata</taxon>
        <taxon>Arachnida</taxon>
        <taxon>Acari</taxon>
        <taxon>Acariformes</taxon>
        <taxon>Sarcoptiformes</taxon>
        <taxon>Astigmata</taxon>
        <taxon>Psoroptidia</taxon>
        <taxon>Analgoidea</taxon>
        <taxon>Pyroglyphidae</taxon>
        <taxon>Dermatophagoidinae</taxon>
        <taxon>Dermatophagoides</taxon>
    </lineage>
</organism>
<reference evidence="2 3" key="1">
    <citation type="journal article" date="2018" name="J. Allergy Clin. Immunol.">
        <title>High-quality assembly of Dermatophagoides pteronyssinus genome and transcriptome reveals a wide range of novel allergens.</title>
        <authorList>
            <person name="Liu X.Y."/>
            <person name="Yang K.Y."/>
            <person name="Wang M.Q."/>
            <person name="Kwok J.S."/>
            <person name="Zeng X."/>
            <person name="Yang Z."/>
            <person name="Xiao X.J."/>
            <person name="Lau C.P."/>
            <person name="Li Y."/>
            <person name="Huang Z.M."/>
            <person name="Ba J.G."/>
            <person name="Yim A.K."/>
            <person name="Ouyang C.Y."/>
            <person name="Ngai S.M."/>
            <person name="Chan T.F."/>
            <person name="Leung E.L."/>
            <person name="Liu L."/>
            <person name="Liu Z.G."/>
            <person name="Tsui S.K."/>
        </authorList>
    </citation>
    <scope>NUCLEOTIDE SEQUENCE [LARGE SCALE GENOMIC DNA]</scope>
    <source>
        <strain evidence="2">Derp</strain>
    </source>
</reference>
<evidence type="ECO:0000313" key="2">
    <source>
        <dbReference type="EMBL" id="KAH9413410.1"/>
    </source>
</evidence>
<protein>
    <submittedName>
        <fullName evidence="2">Uncharacterized protein</fullName>
    </submittedName>
</protein>
<keyword evidence="3" id="KW-1185">Reference proteome</keyword>
<reference evidence="2 3" key="2">
    <citation type="journal article" date="2022" name="Mol. Biol. Evol.">
        <title>Comparative Genomics Reveals Insights into the Divergent Evolution of Astigmatic Mites and Household Pest Adaptations.</title>
        <authorList>
            <person name="Xiong Q."/>
            <person name="Wan A.T."/>
            <person name="Liu X."/>
            <person name="Fung C.S."/>
            <person name="Xiao X."/>
            <person name="Malainual N."/>
            <person name="Hou J."/>
            <person name="Wang L."/>
            <person name="Wang M."/>
            <person name="Yang K.Y."/>
            <person name="Cui Y."/>
            <person name="Leung E.L."/>
            <person name="Nong W."/>
            <person name="Shin S.K."/>
            <person name="Au S.W."/>
            <person name="Jeong K.Y."/>
            <person name="Chew F.T."/>
            <person name="Hui J.H."/>
            <person name="Leung T.F."/>
            <person name="Tungtrongchitr A."/>
            <person name="Zhong N."/>
            <person name="Liu Z."/>
            <person name="Tsui S.K."/>
        </authorList>
    </citation>
    <scope>NUCLEOTIDE SEQUENCE [LARGE SCALE GENOMIC DNA]</scope>
    <source>
        <strain evidence="2">Derp</strain>
    </source>
</reference>
<evidence type="ECO:0000313" key="3">
    <source>
        <dbReference type="Proteomes" id="UP000887458"/>
    </source>
</evidence>
<feature type="compositionally biased region" description="Low complexity" evidence="1">
    <location>
        <begin position="27"/>
        <end position="42"/>
    </location>
</feature>
<feature type="region of interest" description="Disordered" evidence="1">
    <location>
        <begin position="27"/>
        <end position="82"/>
    </location>
</feature>
<name>A0ABQ8ISW6_DERPT</name>
<dbReference type="Proteomes" id="UP000887458">
    <property type="component" value="Unassembled WGS sequence"/>
</dbReference>
<dbReference type="EMBL" id="NJHN03000121">
    <property type="protein sequence ID" value="KAH9413410.1"/>
    <property type="molecule type" value="Genomic_DNA"/>
</dbReference>